<evidence type="ECO:0000256" key="1">
    <source>
        <dbReference type="ARBA" id="ARBA00004496"/>
    </source>
</evidence>
<dbReference type="Pfam" id="PF14011">
    <property type="entry name" value="ESX-1_EspG"/>
    <property type="match status" value="1"/>
</dbReference>
<comment type="caution">
    <text evidence="5">The sequence shown here is derived from an EMBL/GenBank/DDBJ whole genome shotgun (WGS) entry which is preliminary data.</text>
</comment>
<reference evidence="5 6" key="1">
    <citation type="submission" date="2024-03" db="EMBL/GenBank/DDBJ databases">
        <title>Draft genome sequence of Pseudonocardia tropica JCM 19149.</title>
        <authorList>
            <person name="Butdee W."/>
            <person name="Duangmal K."/>
        </authorList>
    </citation>
    <scope>NUCLEOTIDE SEQUENCE [LARGE SCALE GENOMIC DNA]</scope>
    <source>
        <strain evidence="5 6">JCM 19149</strain>
    </source>
</reference>
<keyword evidence="3" id="KW-0963">Cytoplasm</keyword>
<gene>
    <name evidence="5" type="ORF">WHI96_14875</name>
</gene>
<evidence type="ECO:0000313" key="6">
    <source>
        <dbReference type="Proteomes" id="UP001464923"/>
    </source>
</evidence>
<sequence>MAEPAPWTPSVPFVLTGAEFDVVWELLGLGATPVALRLPSPGRTREERHRVVAAGVGGLRARGLAGPAGPDPALVRLLALLARPDRHLEVRGRFDDGPLRAVAAERDGDGVLAVHTGGAVTVTAAGSPAFAAVAALPRRAPGPGPAVTLPTTELARLLDADARTDPGADGDPDGEQRARPAVLLAGPAHRAQICAVRYDRWGSPARLPGHVAVVDTPRGRYRLSRGTGGHGGPEWSTLAPAGDGELRAVLAELFSPGRSAA</sequence>
<comment type="similarity">
    <text evidence="2">Belongs to the EspG family.</text>
</comment>
<dbReference type="InterPro" id="IPR025734">
    <property type="entry name" value="EspG"/>
</dbReference>
<keyword evidence="6" id="KW-1185">Reference proteome</keyword>
<protein>
    <submittedName>
        <fullName evidence="5">ESX secretion-associated protein EspG</fullName>
    </submittedName>
</protein>
<evidence type="ECO:0000256" key="3">
    <source>
        <dbReference type="ARBA" id="ARBA00022490"/>
    </source>
</evidence>
<evidence type="ECO:0000313" key="5">
    <source>
        <dbReference type="EMBL" id="MEQ3540109.1"/>
    </source>
</evidence>
<evidence type="ECO:0000256" key="4">
    <source>
        <dbReference type="ARBA" id="ARBA00023186"/>
    </source>
</evidence>
<proteinExistence type="inferred from homology"/>
<keyword evidence="4" id="KW-0143">Chaperone</keyword>
<organism evidence="5 6">
    <name type="scientific">Pseudonocardia tropica</name>
    <dbReference type="NCBI Taxonomy" id="681289"/>
    <lineage>
        <taxon>Bacteria</taxon>
        <taxon>Bacillati</taxon>
        <taxon>Actinomycetota</taxon>
        <taxon>Actinomycetes</taxon>
        <taxon>Pseudonocardiales</taxon>
        <taxon>Pseudonocardiaceae</taxon>
        <taxon>Pseudonocardia</taxon>
    </lineage>
</organism>
<dbReference type="RefSeq" id="WP_345646765.1">
    <property type="nucleotide sequence ID" value="NZ_BAABLY010000041.1"/>
</dbReference>
<evidence type="ECO:0000256" key="2">
    <source>
        <dbReference type="ARBA" id="ARBA00006411"/>
    </source>
</evidence>
<comment type="subcellular location">
    <subcellularLocation>
        <location evidence="1">Cytoplasm</location>
    </subcellularLocation>
</comment>
<accession>A0ABV1JVZ5</accession>
<name>A0ABV1JVZ5_9PSEU</name>
<dbReference type="Proteomes" id="UP001464923">
    <property type="component" value="Unassembled WGS sequence"/>
</dbReference>
<dbReference type="EMBL" id="JBEDNP010000008">
    <property type="protein sequence ID" value="MEQ3540109.1"/>
    <property type="molecule type" value="Genomic_DNA"/>
</dbReference>